<reference evidence="1 2" key="1">
    <citation type="submission" date="2016-10" db="EMBL/GenBank/DDBJ databases">
        <authorList>
            <person name="de Groot N.N."/>
        </authorList>
    </citation>
    <scope>NUCLEOTIDE SEQUENCE [LARGE SCALE GENOMIC DNA]</scope>
    <source>
        <strain evidence="1 2">DSM 23142</strain>
    </source>
</reference>
<dbReference type="InterPro" id="IPR008930">
    <property type="entry name" value="Terpenoid_cyclase/PrenylTrfase"/>
</dbReference>
<dbReference type="Proteomes" id="UP000199009">
    <property type="component" value="Chromosome I"/>
</dbReference>
<evidence type="ECO:0008006" key="3">
    <source>
        <dbReference type="Google" id="ProtNLM"/>
    </source>
</evidence>
<protein>
    <recommendedName>
        <fullName evidence="3">Squalene cyclase</fullName>
    </recommendedName>
</protein>
<name>A0A1G8CH28_9MICO</name>
<evidence type="ECO:0000313" key="1">
    <source>
        <dbReference type="EMBL" id="SDH44708.1"/>
    </source>
</evidence>
<dbReference type="SUPFAM" id="SSF48239">
    <property type="entry name" value="Terpenoid cyclases/Protein prenyltransferases"/>
    <property type="match status" value="1"/>
</dbReference>
<keyword evidence="2" id="KW-1185">Reference proteome</keyword>
<dbReference type="RefSeq" id="WP_091491979.1">
    <property type="nucleotide sequence ID" value="NZ_LT629692.1"/>
</dbReference>
<dbReference type="OrthoDB" id="370326at2"/>
<proteinExistence type="predicted"/>
<dbReference type="EMBL" id="LT629692">
    <property type="protein sequence ID" value="SDH44708.1"/>
    <property type="molecule type" value="Genomic_DNA"/>
</dbReference>
<accession>A0A1G8CH28</accession>
<dbReference type="Gene3D" id="1.50.10.20">
    <property type="match status" value="1"/>
</dbReference>
<sequence length="315" mass="35491">MDVTAYLLDSDPAIRWQVMRDLTDADADVVAAERARVATEGWGARLLAEQAEDGRWDAGTYRPGWVDDEKPFYDAWTATHPSLELLRALGPDPAAPEVVRAIDRVREHVRWDHAGQPYFDGEVEPCINGGALAVAAFFGQDAAPIVETLLAGQLSDGGWNCWDEDGTSRSSFHSTLSALEGLLEWERAGQASERVRAARLRGEEYLLERRLLWRRSDGEIVDPRFAMPSFPTRWYYDVLRALDYFRIARPAGDARCADAVELLRGKMLPFGMWKLELSHQGATHFEFEGEGEGFPSRWITLRALRVLRWADAAQI</sequence>
<organism evidence="1 2">
    <name type="scientific">Microbacterium pygmaeum</name>
    <dbReference type="NCBI Taxonomy" id="370764"/>
    <lineage>
        <taxon>Bacteria</taxon>
        <taxon>Bacillati</taxon>
        <taxon>Actinomycetota</taxon>
        <taxon>Actinomycetes</taxon>
        <taxon>Micrococcales</taxon>
        <taxon>Microbacteriaceae</taxon>
        <taxon>Microbacterium</taxon>
    </lineage>
</organism>
<dbReference type="AlphaFoldDB" id="A0A1G8CH28"/>
<gene>
    <name evidence="1" type="ORF">SAMN04489810_3075</name>
</gene>
<evidence type="ECO:0000313" key="2">
    <source>
        <dbReference type="Proteomes" id="UP000199009"/>
    </source>
</evidence>